<evidence type="ECO:0000259" key="2">
    <source>
        <dbReference type="Pfam" id="PF13635"/>
    </source>
</evidence>
<proteinExistence type="predicted"/>
<dbReference type="PANTHER" id="PTHR43566:SF2">
    <property type="entry name" value="DUF4143 DOMAIN-CONTAINING PROTEIN"/>
    <property type="match status" value="1"/>
</dbReference>
<keyword evidence="3" id="KW-0547">Nucleotide-binding</keyword>
<dbReference type="Pfam" id="PF13635">
    <property type="entry name" value="DUF4143"/>
    <property type="match status" value="1"/>
</dbReference>
<gene>
    <name evidence="3" type="ORF">D9543_10690</name>
</gene>
<evidence type="ECO:0000313" key="4">
    <source>
        <dbReference type="Proteomes" id="UP000270649"/>
    </source>
</evidence>
<dbReference type="Proteomes" id="UP000270649">
    <property type="component" value="Unassembled WGS sequence"/>
</dbReference>
<dbReference type="SUPFAM" id="SSF52540">
    <property type="entry name" value="P-loop containing nucleoside triphosphate hydrolases"/>
    <property type="match status" value="1"/>
</dbReference>
<reference evidence="3 4" key="1">
    <citation type="submission" date="2018-10" db="EMBL/GenBank/DDBJ databases">
        <title>Corynebacterium macginleyi genome sequencing and assembly of the type strain and two clinical samples.</title>
        <authorList>
            <person name="Bernier A.-M."/>
            <person name="Bernard K."/>
        </authorList>
    </citation>
    <scope>NUCLEOTIDE SEQUENCE [LARGE SCALE GENOMIC DNA]</scope>
    <source>
        <strain evidence="3 4">NML 120205</strain>
    </source>
</reference>
<dbReference type="GO" id="GO:0005524">
    <property type="term" value="F:ATP binding"/>
    <property type="evidence" value="ECO:0007669"/>
    <property type="project" value="UniProtKB-KW"/>
</dbReference>
<dbReference type="InterPro" id="IPR025420">
    <property type="entry name" value="DUF4143"/>
</dbReference>
<keyword evidence="3" id="KW-0067">ATP-binding</keyword>
<sequence>MFIPRQLSGSITQLMKWFPVVSVTGPRQSGKSTLLREMFPDLAYLNLEDPGIRRLAQEDPVGFLSSHSGPLIIDEAQYAPDLFSVVQLRSDEVGSPGQYILSGSQNFLLMESIAQSLAGRVGISHLLPFGLVEARSISADLTVDEFMVRGGYPRLYQAQIPPEIYFENYVQTYLQRDVSGLLNVRNSDSFRRFIKVCALQAGNLINYSAIANEIDVSFQTVKNWVSILESSFIIFSLPSHHFNPRKVLTKTAKLYFYDTGLLCHLLGISSPEELFMHPQAGAVRENMVVAETMKTHIHSGRKPDLRFYRDSSKREVDLLDFTGGDPKAYEIKASQTYHSKYTRHLTAVGEELGIKPANRTVLYYGQHSFRARDAQIVPVEQYLQELH</sequence>
<evidence type="ECO:0000313" key="3">
    <source>
        <dbReference type="EMBL" id="RMB56715.1"/>
    </source>
</evidence>
<accession>A0A3M0FW30</accession>
<comment type="caution">
    <text evidence="3">The sequence shown here is derived from an EMBL/GenBank/DDBJ whole genome shotgun (WGS) entry which is preliminary data.</text>
</comment>
<dbReference type="AlphaFoldDB" id="A0A3M0FW30"/>
<feature type="domain" description="DUF4143" evidence="2">
    <location>
        <begin position="175"/>
        <end position="334"/>
    </location>
</feature>
<organism evidence="3 4">
    <name type="scientific">Corynebacterium macginleyi</name>
    <dbReference type="NCBI Taxonomy" id="38290"/>
    <lineage>
        <taxon>Bacteria</taxon>
        <taxon>Bacillati</taxon>
        <taxon>Actinomycetota</taxon>
        <taxon>Actinomycetes</taxon>
        <taxon>Mycobacteriales</taxon>
        <taxon>Corynebacteriaceae</taxon>
        <taxon>Corynebacterium</taxon>
    </lineage>
</organism>
<protein>
    <submittedName>
        <fullName evidence="3">ATP-binding protein</fullName>
    </submittedName>
</protein>
<dbReference type="InterPro" id="IPR027417">
    <property type="entry name" value="P-loop_NTPase"/>
</dbReference>
<feature type="domain" description="AAA" evidence="1">
    <location>
        <begin position="19"/>
        <end position="133"/>
    </location>
</feature>
<dbReference type="InterPro" id="IPR041682">
    <property type="entry name" value="AAA_14"/>
</dbReference>
<name>A0A3M0FW30_9CORY</name>
<evidence type="ECO:0000259" key="1">
    <source>
        <dbReference type="Pfam" id="PF13173"/>
    </source>
</evidence>
<dbReference type="EMBL" id="REGC01000020">
    <property type="protein sequence ID" value="RMB56715.1"/>
    <property type="molecule type" value="Genomic_DNA"/>
</dbReference>
<dbReference type="PANTHER" id="PTHR43566">
    <property type="entry name" value="CONSERVED PROTEIN"/>
    <property type="match status" value="1"/>
</dbReference>
<dbReference type="Pfam" id="PF13173">
    <property type="entry name" value="AAA_14"/>
    <property type="match status" value="1"/>
</dbReference>